<keyword evidence="1" id="KW-0808">Transferase</keyword>
<organism evidence="1 2">
    <name type="scientific">Irpex rosettiformis</name>
    <dbReference type="NCBI Taxonomy" id="378272"/>
    <lineage>
        <taxon>Eukaryota</taxon>
        <taxon>Fungi</taxon>
        <taxon>Dikarya</taxon>
        <taxon>Basidiomycota</taxon>
        <taxon>Agaricomycotina</taxon>
        <taxon>Agaricomycetes</taxon>
        <taxon>Polyporales</taxon>
        <taxon>Irpicaceae</taxon>
        <taxon>Irpex</taxon>
    </lineage>
</organism>
<evidence type="ECO:0000313" key="2">
    <source>
        <dbReference type="Proteomes" id="UP001055072"/>
    </source>
</evidence>
<dbReference type="Proteomes" id="UP001055072">
    <property type="component" value="Unassembled WGS sequence"/>
</dbReference>
<protein>
    <submittedName>
        <fullName evidence="1">Methyltransferase-domain-containing protein</fullName>
    </submittedName>
</protein>
<sequence>MAIAGLGPPTAQLPPVGKIKSSSIIDLEAAIQYLTLLYNPEIHGSRVIERRLCPLHAGARPRSPYSPRRRLKPLQIQTEVTLTSIRADTFERTYAVRWLTTLVSQAAFLTEDSEEMEAVVQDAASLLAICAGAASAGTRSRTFVFASHSLTDLTSIKVHITDLPLNNQDYSSVGAQTWGGACLLAEMIIQSPPDFCLSTSNIISPRMLELGSGTGLVGLTVAKLLSLFDVSANVVTTDYHPAVLENLSKNIADNFASSTCSVSISSGFLDWTNPPDSSTAPFDEPFDVIFGADTVYEIEHAAWIKTCVERFLRKPSHSSLQVLSPSDPPPTTFTTHPRFHLVIPFRSTHTAEAESVEKAFPFAPSIRAGWSSPPDGASPEDAYTLAITSKEIIICEDTVWANNRQEVEYIHYVISWV</sequence>
<reference evidence="1" key="1">
    <citation type="journal article" date="2021" name="Environ. Microbiol.">
        <title>Gene family expansions and transcriptome signatures uncover fungal adaptations to wood decay.</title>
        <authorList>
            <person name="Hage H."/>
            <person name="Miyauchi S."/>
            <person name="Viragh M."/>
            <person name="Drula E."/>
            <person name="Min B."/>
            <person name="Chaduli D."/>
            <person name="Navarro D."/>
            <person name="Favel A."/>
            <person name="Norest M."/>
            <person name="Lesage-Meessen L."/>
            <person name="Balint B."/>
            <person name="Merenyi Z."/>
            <person name="de Eugenio L."/>
            <person name="Morin E."/>
            <person name="Martinez A.T."/>
            <person name="Baldrian P."/>
            <person name="Stursova M."/>
            <person name="Martinez M.J."/>
            <person name="Novotny C."/>
            <person name="Magnuson J.K."/>
            <person name="Spatafora J.W."/>
            <person name="Maurice S."/>
            <person name="Pangilinan J."/>
            <person name="Andreopoulos W."/>
            <person name="LaButti K."/>
            <person name="Hundley H."/>
            <person name="Na H."/>
            <person name="Kuo A."/>
            <person name="Barry K."/>
            <person name="Lipzen A."/>
            <person name="Henrissat B."/>
            <person name="Riley R."/>
            <person name="Ahrendt S."/>
            <person name="Nagy L.G."/>
            <person name="Grigoriev I.V."/>
            <person name="Martin F."/>
            <person name="Rosso M.N."/>
        </authorList>
    </citation>
    <scope>NUCLEOTIDE SEQUENCE</scope>
    <source>
        <strain evidence="1">CBS 384.51</strain>
    </source>
</reference>
<comment type="caution">
    <text evidence="1">The sequence shown here is derived from an EMBL/GenBank/DDBJ whole genome shotgun (WGS) entry which is preliminary data.</text>
</comment>
<name>A0ACB8U677_9APHY</name>
<keyword evidence="1" id="KW-0489">Methyltransferase</keyword>
<keyword evidence="2" id="KW-1185">Reference proteome</keyword>
<accession>A0ACB8U677</accession>
<proteinExistence type="predicted"/>
<gene>
    <name evidence="1" type="ORF">BDY19DRAFT_888891</name>
</gene>
<evidence type="ECO:0000313" key="1">
    <source>
        <dbReference type="EMBL" id="KAI0089882.1"/>
    </source>
</evidence>
<dbReference type="EMBL" id="MU274909">
    <property type="protein sequence ID" value="KAI0089882.1"/>
    <property type="molecule type" value="Genomic_DNA"/>
</dbReference>